<evidence type="ECO:0000259" key="13">
    <source>
        <dbReference type="Pfam" id="PF02223"/>
    </source>
</evidence>
<comment type="catalytic activity">
    <reaction evidence="10 12">
        <text>dTMP + ATP = dTDP + ADP</text>
        <dbReference type="Rhea" id="RHEA:13517"/>
        <dbReference type="ChEBI" id="CHEBI:30616"/>
        <dbReference type="ChEBI" id="CHEBI:58369"/>
        <dbReference type="ChEBI" id="CHEBI:63528"/>
        <dbReference type="ChEBI" id="CHEBI:456216"/>
        <dbReference type="EC" id="2.7.4.9"/>
    </reaction>
</comment>
<gene>
    <name evidence="12 14" type="primary">tmk</name>
    <name evidence="14" type="ORF">GCM10025791_49200</name>
</gene>
<dbReference type="InterPro" id="IPR018094">
    <property type="entry name" value="Thymidylate_kinase"/>
</dbReference>
<evidence type="ECO:0000256" key="3">
    <source>
        <dbReference type="ARBA" id="ARBA00017144"/>
    </source>
</evidence>
<dbReference type="NCBIfam" id="TIGR00041">
    <property type="entry name" value="DTMP_kinase"/>
    <property type="match status" value="1"/>
</dbReference>
<evidence type="ECO:0000256" key="11">
    <source>
        <dbReference type="ARBA" id="ARBA00057735"/>
    </source>
</evidence>
<keyword evidence="5 12" id="KW-0545">Nucleotide biosynthesis</keyword>
<evidence type="ECO:0000256" key="4">
    <source>
        <dbReference type="ARBA" id="ARBA00022679"/>
    </source>
</evidence>
<evidence type="ECO:0000256" key="5">
    <source>
        <dbReference type="ARBA" id="ARBA00022727"/>
    </source>
</evidence>
<keyword evidence="7 12" id="KW-0418">Kinase</keyword>
<dbReference type="InterPro" id="IPR027417">
    <property type="entry name" value="P-loop_NTPase"/>
</dbReference>
<evidence type="ECO:0000256" key="9">
    <source>
        <dbReference type="ARBA" id="ARBA00029962"/>
    </source>
</evidence>
<evidence type="ECO:0000313" key="14">
    <source>
        <dbReference type="EMBL" id="GAA4961759.1"/>
    </source>
</evidence>
<dbReference type="FunFam" id="3.40.50.300:FF:000225">
    <property type="entry name" value="Thymidylate kinase"/>
    <property type="match status" value="1"/>
</dbReference>
<keyword evidence="6 12" id="KW-0547">Nucleotide-binding</keyword>
<dbReference type="AlphaFoldDB" id="A0AAV3UBE6"/>
<evidence type="ECO:0000256" key="7">
    <source>
        <dbReference type="ARBA" id="ARBA00022777"/>
    </source>
</evidence>
<dbReference type="Gene3D" id="3.40.50.300">
    <property type="entry name" value="P-loop containing nucleotide triphosphate hydrolases"/>
    <property type="match status" value="1"/>
</dbReference>
<keyword evidence="8 12" id="KW-0067">ATP-binding</keyword>
<evidence type="ECO:0000256" key="8">
    <source>
        <dbReference type="ARBA" id="ARBA00022840"/>
    </source>
</evidence>
<name>A0AAV3UBE6_9ALTE</name>
<comment type="caution">
    <text evidence="14">The sequence shown here is derived from an EMBL/GenBank/DDBJ whole genome shotgun (WGS) entry which is preliminary data.</text>
</comment>
<evidence type="ECO:0000256" key="2">
    <source>
        <dbReference type="ARBA" id="ARBA00012980"/>
    </source>
</evidence>
<dbReference type="GO" id="GO:0006233">
    <property type="term" value="P:dTDP biosynthetic process"/>
    <property type="evidence" value="ECO:0007669"/>
    <property type="project" value="InterPro"/>
</dbReference>
<dbReference type="GO" id="GO:0006235">
    <property type="term" value="P:dTTP biosynthetic process"/>
    <property type="evidence" value="ECO:0007669"/>
    <property type="project" value="UniProtKB-UniRule"/>
</dbReference>
<evidence type="ECO:0000313" key="15">
    <source>
        <dbReference type="Proteomes" id="UP001409585"/>
    </source>
</evidence>
<evidence type="ECO:0000256" key="12">
    <source>
        <dbReference type="HAMAP-Rule" id="MF_00165"/>
    </source>
</evidence>
<dbReference type="PANTHER" id="PTHR10344:SF4">
    <property type="entry name" value="UMP-CMP KINASE 2, MITOCHONDRIAL"/>
    <property type="match status" value="1"/>
</dbReference>
<dbReference type="HAMAP" id="MF_00165">
    <property type="entry name" value="Thymidylate_kinase"/>
    <property type="match status" value="1"/>
</dbReference>
<keyword evidence="15" id="KW-1185">Reference proteome</keyword>
<dbReference type="RefSeq" id="WP_345428228.1">
    <property type="nucleotide sequence ID" value="NZ_AP031496.1"/>
</dbReference>
<sequence>MSKQVPGKFVTFEGVEGGGKSSNIAAVKTFLEAQGKQVVTTREPGGTPLAEEIRTTLLRPRDEPVDEMAELLLVFAARAQHFNTFIKPALAKGTWVLCDRFTDATYAYQGAGRGLSVDTIATLETLVQGDVRPDLTLLFDLDVGLGLERARGRGALDRFEQQEQVFFERIRTLYLQRAHTESYYRLVDASASIETVRADVQTIITQFLSC</sequence>
<feature type="binding site" evidence="12">
    <location>
        <begin position="14"/>
        <end position="21"/>
    </location>
    <ligand>
        <name>ATP</name>
        <dbReference type="ChEBI" id="CHEBI:30616"/>
    </ligand>
</feature>
<dbReference type="Pfam" id="PF02223">
    <property type="entry name" value="Thymidylate_kin"/>
    <property type="match status" value="1"/>
</dbReference>
<dbReference type="PANTHER" id="PTHR10344">
    <property type="entry name" value="THYMIDYLATE KINASE"/>
    <property type="match status" value="1"/>
</dbReference>
<evidence type="ECO:0000256" key="1">
    <source>
        <dbReference type="ARBA" id="ARBA00009776"/>
    </source>
</evidence>
<accession>A0AAV3UBE6</accession>
<organism evidence="14 15">
    <name type="scientific">Halioxenophilus aromaticivorans</name>
    <dbReference type="NCBI Taxonomy" id="1306992"/>
    <lineage>
        <taxon>Bacteria</taxon>
        <taxon>Pseudomonadati</taxon>
        <taxon>Pseudomonadota</taxon>
        <taxon>Gammaproteobacteria</taxon>
        <taxon>Alteromonadales</taxon>
        <taxon>Alteromonadaceae</taxon>
        <taxon>Halioxenophilus</taxon>
    </lineage>
</organism>
<dbReference type="EMBL" id="BAABLX010000080">
    <property type="protein sequence ID" value="GAA4961759.1"/>
    <property type="molecule type" value="Genomic_DNA"/>
</dbReference>
<dbReference type="Proteomes" id="UP001409585">
    <property type="component" value="Unassembled WGS sequence"/>
</dbReference>
<dbReference type="SUPFAM" id="SSF52540">
    <property type="entry name" value="P-loop containing nucleoside triphosphate hydrolases"/>
    <property type="match status" value="1"/>
</dbReference>
<dbReference type="GO" id="GO:0004798">
    <property type="term" value="F:dTMP kinase activity"/>
    <property type="evidence" value="ECO:0007669"/>
    <property type="project" value="UniProtKB-UniRule"/>
</dbReference>
<dbReference type="GO" id="GO:0006227">
    <property type="term" value="P:dUDP biosynthetic process"/>
    <property type="evidence" value="ECO:0007669"/>
    <property type="project" value="TreeGrafter"/>
</dbReference>
<dbReference type="InterPro" id="IPR039430">
    <property type="entry name" value="Thymidylate_kin-like_dom"/>
</dbReference>
<evidence type="ECO:0000256" key="6">
    <source>
        <dbReference type="ARBA" id="ARBA00022741"/>
    </source>
</evidence>
<dbReference type="GO" id="GO:0005829">
    <property type="term" value="C:cytosol"/>
    <property type="evidence" value="ECO:0007669"/>
    <property type="project" value="TreeGrafter"/>
</dbReference>
<comment type="function">
    <text evidence="11 12">Phosphorylation of dTMP to form dTDP in both de novo and salvage pathways of dTTP synthesis.</text>
</comment>
<proteinExistence type="inferred from homology"/>
<dbReference type="GO" id="GO:0005524">
    <property type="term" value="F:ATP binding"/>
    <property type="evidence" value="ECO:0007669"/>
    <property type="project" value="UniProtKB-UniRule"/>
</dbReference>
<evidence type="ECO:0000256" key="10">
    <source>
        <dbReference type="ARBA" id="ARBA00048743"/>
    </source>
</evidence>
<dbReference type="EC" id="2.7.4.9" evidence="2 12"/>
<protein>
    <recommendedName>
        <fullName evidence="3 12">Thymidylate kinase</fullName>
        <ecNumber evidence="2 12">2.7.4.9</ecNumber>
    </recommendedName>
    <alternativeName>
        <fullName evidence="9 12">dTMP kinase</fullName>
    </alternativeName>
</protein>
<reference evidence="15" key="1">
    <citation type="journal article" date="2019" name="Int. J. Syst. Evol. Microbiol.">
        <title>The Global Catalogue of Microorganisms (GCM) 10K type strain sequencing project: providing services to taxonomists for standard genome sequencing and annotation.</title>
        <authorList>
            <consortium name="The Broad Institute Genomics Platform"/>
            <consortium name="The Broad Institute Genome Sequencing Center for Infectious Disease"/>
            <person name="Wu L."/>
            <person name="Ma J."/>
        </authorList>
    </citation>
    <scope>NUCLEOTIDE SEQUENCE [LARGE SCALE GENOMIC DNA]</scope>
    <source>
        <strain evidence="15">JCM 19134</strain>
    </source>
</reference>
<comment type="similarity">
    <text evidence="1 12">Belongs to the thymidylate kinase family.</text>
</comment>
<keyword evidence="4 12" id="KW-0808">Transferase</keyword>
<dbReference type="CDD" id="cd01672">
    <property type="entry name" value="TMPK"/>
    <property type="match status" value="1"/>
</dbReference>
<feature type="domain" description="Thymidylate kinase-like" evidence="13">
    <location>
        <begin position="12"/>
        <end position="199"/>
    </location>
</feature>